<dbReference type="PANTHER" id="PTHR15276:SF0">
    <property type="entry name" value="COILED-COIL DOMAIN-CONTAINING PROTEIN 6"/>
    <property type="match status" value="1"/>
</dbReference>
<dbReference type="STRING" id="361077.A0A151Z437"/>
<evidence type="ECO:0000256" key="2">
    <source>
        <dbReference type="SAM" id="MobiDB-lite"/>
    </source>
</evidence>
<dbReference type="EMBL" id="LODT01000051">
    <property type="protein sequence ID" value="KYQ88564.1"/>
    <property type="molecule type" value="Genomic_DNA"/>
</dbReference>
<keyword evidence="4" id="KW-1185">Reference proteome</keyword>
<dbReference type="SUPFAM" id="SSF50729">
    <property type="entry name" value="PH domain-like"/>
    <property type="match status" value="1"/>
</dbReference>
<organism evidence="3 4">
    <name type="scientific">Tieghemostelium lacteum</name>
    <name type="common">Slime mold</name>
    <name type="synonym">Dictyostelium lacteum</name>
    <dbReference type="NCBI Taxonomy" id="361077"/>
    <lineage>
        <taxon>Eukaryota</taxon>
        <taxon>Amoebozoa</taxon>
        <taxon>Evosea</taxon>
        <taxon>Eumycetozoa</taxon>
        <taxon>Dictyostelia</taxon>
        <taxon>Dictyosteliales</taxon>
        <taxon>Raperosteliaceae</taxon>
        <taxon>Tieghemostelium</taxon>
    </lineage>
</organism>
<feature type="region of interest" description="Disordered" evidence="2">
    <location>
        <begin position="216"/>
        <end position="282"/>
    </location>
</feature>
<sequence>MESKSQKDIIEDLQKQLAQERSKNRTLSEELKQLKDSHARIQIVTENEEEYITNKFMKYLNQLKKEKEDLALKVEQEEEYLTNTLQKKMLAIMQEKVDLENQLEQEEEFIVNKLQKQIQDVNREKKILEKRLESEINDHKYLLKLEGEVITLRDKIQELENGKHDKEDISNLKAENFVLSQKIMREQEKLSKINSENTKLISELEIDDERHYNIKQKRNRSISFPIQPTQYNNNNNNNNNTTQERSITSSPPSLKTQSSNSSISSTSSSQPIPITRSRSSSSASNPCLIVRVLKEGWVKRKCQDNKIEKRYFELVSSGELREYLDETKLSLLSTVNLDFVLDVLETPGTPQFTGSTLSLPNTPSPSSHIGLTQLDILIQTYKRPITTSKEDNSSQCSNSSTSCQETLVLYVDKHESQSWKLFITDLIPIKPVH</sequence>
<dbReference type="OMA" id="TNKFMKY"/>
<dbReference type="AlphaFoldDB" id="A0A151Z437"/>
<feature type="compositionally biased region" description="Low complexity" evidence="2">
    <location>
        <begin position="256"/>
        <end position="282"/>
    </location>
</feature>
<feature type="coiled-coil region" evidence="1">
    <location>
        <begin position="3"/>
        <end position="203"/>
    </location>
</feature>
<evidence type="ECO:0000256" key="1">
    <source>
        <dbReference type="SAM" id="Coils"/>
    </source>
</evidence>
<protein>
    <submittedName>
        <fullName evidence="3">PH domain-containing protein</fullName>
    </submittedName>
</protein>
<reference evidence="3 4" key="1">
    <citation type="submission" date="2015-12" db="EMBL/GenBank/DDBJ databases">
        <title>Dictyostelia acquired genes for synthesis and detection of signals that induce cell-type specialization by lateral gene transfer from prokaryotes.</title>
        <authorList>
            <person name="Gloeckner G."/>
            <person name="Schaap P."/>
        </authorList>
    </citation>
    <scope>NUCLEOTIDE SEQUENCE [LARGE SCALE GENOMIC DNA]</scope>
    <source>
        <strain evidence="3 4">TK</strain>
    </source>
</reference>
<dbReference type="Pfam" id="PF09755">
    <property type="entry name" value="DUF2046"/>
    <property type="match status" value="1"/>
</dbReference>
<dbReference type="FunCoup" id="A0A151Z437">
    <property type="interactions" value="371"/>
</dbReference>
<evidence type="ECO:0000313" key="3">
    <source>
        <dbReference type="EMBL" id="KYQ88564.1"/>
    </source>
</evidence>
<keyword evidence="1" id="KW-0175">Coiled coil</keyword>
<evidence type="ECO:0000313" key="4">
    <source>
        <dbReference type="Proteomes" id="UP000076078"/>
    </source>
</evidence>
<name>A0A151Z437_TIELA</name>
<dbReference type="InParanoid" id="A0A151Z437"/>
<accession>A0A151Z437</accession>
<comment type="caution">
    <text evidence="3">The sequence shown here is derived from an EMBL/GenBank/DDBJ whole genome shotgun (WGS) entry which is preliminary data.</text>
</comment>
<dbReference type="Proteomes" id="UP000076078">
    <property type="component" value="Unassembled WGS sequence"/>
</dbReference>
<dbReference type="OrthoDB" id="78858at2759"/>
<gene>
    <name evidence="3" type="ORF">DLAC_11295</name>
</gene>
<feature type="compositionally biased region" description="Polar residues" evidence="2">
    <location>
        <begin position="241"/>
        <end position="255"/>
    </location>
</feature>
<feature type="compositionally biased region" description="Polar residues" evidence="2">
    <location>
        <begin position="221"/>
        <end position="231"/>
    </location>
</feature>
<dbReference type="PANTHER" id="PTHR15276">
    <property type="entry name" value="H4 D10S170 PROTEIN-RELATED"/>
    <property type="match status" value="1"/>
</dbReference>
<proteinExistence type="predicted"/>
<dbReference type="InterPro" id="IPR019152">
    <property type="entry name" value="DUF2046"/>
</dbReference>